<feature type="transmembrane region" description="Helical" evidence="1">
    <location>
        <begin position="76"/>
        <end position="94"/>
    </location>
</feature>
<evidence type="ECO:0008006" key="4">
    <source>
        <dbReference type="Google" id="ProtNLM"/>
    </source>
</evidence>
<keyword evidence="1" id="KW-0472">Membrane</keyword>
<dbReference type="Proteomes" id="UP001220478">
    <property type="component" value="Chromosome"/>
</dbReference>
<evidence type="ECO:0000313" key="3">
    <source>
        <dbReference type="Proteomes" id="UP001220478"/>
    </source>
</evidence>
<feature type="transmembrane region" description="Helical" evidence="1">
    <location>
        <begin position="530"/>
        <end position="551"/>
    </location>
</feature>
<feature type="transmembrane region" description="Helical" evidence="1">
    <location>
        <begin position="410"/>
        <end position="427"/>
    </location>
</feature>
<reference evidence="2 3" key="1">
    <citation type="submission" date="2023-02" db="EMBL/GenBank/DDBJ databases">
        <title>Novel Oscillospiraceae bacterial genomes.</title>
        <authorList>
            <person name="Srinivasan S."/>
            <person name="Austin M.N."/>
            <person name="Fiedler T.L."/>
            <person name="Strenk S.M."/>
            <person name="Agnew K.J."/>
            <person name="Nagana Gowda G.A."/>
            <person name="Raftery D."/>
            <person name="Beamer M.A."/>
            <person name="Achilles S.L."/>
            <person name="Wiesenfeld H.C."/>
            <person name="Fredricks D.N."/>
            <person name="Hillier S.L."/>
        </authorList>
    </citation>
    <scope>NUCLEOTIDE SEQUENCE [LARGE SCALE GENOMIC DNA]</scope>
    <source>
        <strain evidence="2 3">CHIC02 1186E3-8</strain>
    </source>
</reference>
<feature type="transmembrane region" description="Helical" evidence="1">
    <location>
        <begin position="52"/>
        <end position="70"/>
    </location>
</feature>
<keyword evidence="1" id="KW-0812">Transmembrane</keyword>
<name>A0ABY8C3L8_9FIRM</name>
<accession>A0ABY8C3L8</accession>
<gene>
    <name evidence="2" type="ORF">PYS61_04925</name>
</gene>
<feature type="transmembrane region" description="Helical" evidence="1">
    <location>
        <begin position="364"/>
        <end position="390"/>
    </location>
</feature>
<dbReference type="RefSeq" id="WP_315571356.1">
    <property type="nucleotide sequence ID" value="NZ_CP118868.1"/>
</dbReference>
<feature type="transmembrane region" description="Helical" evidence="1">
    <location>
        <begin position="263"/>
        <end position="284"/>
    </location>
</feature>
<keyword evidence="3" id="KW-1185">Reference proteome</keyword>
<feature type="transmembrane region" description="Helical" evidence="1">
    <location>
        <begin position="230"/>
        <end position="248"/>
    </location>
</feature>
<protein>
    <recommendedName>
        <fullName evidence="4">Type II secretion system protein GspF domain-containing protein</fullName>
    </recommendedName>
</protein>
<dbReference type="EMBL" id="CP118868">
    <property type="protein sequence ID" value="WEG35276.1"/>
    <property type="molecule type" value="Genomic_DNA"/>
</dbReference>
<organism evidence="2 3">
    <name type="scientific">Amygdalobacter indicium</name>
    <dbReference type="NCBI Taxonomy" id="3029272"/>
    <lineage>
        <taxon>Bacteria</taxon>
        <taxon>Bacillati</taxon>
        <taxon>Bacillota</taxon>
        <taxon>Clostridia</taxon>
        <taxon>Eubacteriales</taxon>
        <taxon>Oscillospiraceae</taxon>
        <taxon>Amygdalobacter</taxon>
    </lineage>
</organism>
<dbReference type="PANTHER" id="PTHR35007">
    <property type="entry name" value="INTEGRAL MEMBRANE PROTEIN-RELATED"/>
    <property type="match status" value="1"/>
</dbReference>
<dbReference type="PANTHER" id="PTHR35007:SF2">
    <property type="entry name" value="PILUS ASSEMBLE PROTEIN"/>
    <property type="match status" value="1"/>
</dbReference>
<evidence type="ECO:0000313" key="2">
    <source>
        <dbReference type="EMBL" id="WEG35276.1"/>
    </source>
</evidence>
<evidence type="ECO:0000256" key="1">
    <source>
        <dbReference type="SAM" id="Phobius"/>
    </source>
</evidence>
<proteinExistence type="predicted"/>
<sequence length="556" mass="63614">MLEKAKLRILYLYKYILDLPWQLKQSQPNDEQVETGYIRDDLISPILRIEKSIYLCSFFLAVCTAIFLVTPFVNNITFLFVATFILACFIFKLFNHLIGRRKLQINELAFHSFLQELSALIHNGCSMENAILEIAPHLSNYYGKKSPLADILANICSAISNGWTINDLNREFMRLFPNNYAYNYFTILHDPVSISNHLLSLSRTFSKNISAKSNLEKEIAANAAQQQMEAVILAIMPFIIIYALRFLQGDFFSPALTTMPGPLLLTAAFFFIILSMLVLFRLFLPQKLNINKAKLPLPNSYIQKMAELIWPFILVAAPVNYIDKLKSNLTLLYSLVEKQNNDKQDNLSQMQNLLITYFAAKIRLILLMSGIVLLFCLSNILFILLLPPAIIIAFVEPDFTLNRKCQKYKLLLLHTFPWDFSLLILLLKNNYSLINSIGKLEKLLPDNDILKQKFAEIYHENALGKYSDNTFFRFGEKLQIMPLNNCLSALRAYITGGDIISLKMLSEQTEQLFIGALQEQKKAQSKRQSAFVLPMMLDLIAVILITLAPIIPNLAY</sequence>
<keyword evidence="1" id="KW-1133">Transmembrane helix</keyword>